<proteinExistence type="predicted"/>
<dbReference type="Gene3D" id="2.160.20.160">
    <property type="match status" value="1"/>
</dbReference>
<evidence type="ECO:0000313" key="1">
    <source>
        <dbReference type="EMBL" id="SBS61394.1"/>
    </source>
</evidence>
<organism evidence="1 2">
    <name type="scientific">Vibrio atlanticus</name>
    <dbReference type="NCBI Taxonomy" id="693153"/>
    <lineage>
        <taxon>Bacteria</taxon>
        <taxon>Pseudomonadati</taxon>
        <taxon>Pseudomonadota</taxon>
        <taxon>Gammaproteobacteria</taxon>
        <taxon>Vibrionales</taxon>
        <taxon>Vibrionaceae</taxon>
        <taxon>Vibrio</taxon>
    </lineage>
</organism>
<name>A0A1C3IIY8_9VIBR</name>
<dbReference type="AlphaFoldDB" id="A0A1C3IIY8"/>
<dbReference type="Proteomes" id="UP000092876">
    <property type="component" value="Unassembled WGS sequence"/>
</dbReference>
<gene>
    <name evidence="1" type="ORF">VAT7223_00638</name>
</gene>
<dbReference type="EMBL" id="FLQP01000008">
    <property type="protein sequence ID" value="SBS61394.1"/>
    <property type="molecule type" value="Genomic_DNA"/>
</dbReference>
<dbReference type="PRINTS" id="PR00313">
    <property type="entry name" value="CABNDNGRPT"/>
</dbReference>
<dbReference type="SUPFAM" id="SSF51120">
    <property type="entry name" value="beta-Roll"/>
    <property type="match status" value="1"/>
</dbReference>
<sequence length="294" mass="31668">MGRENMMFGGEGNDVAVVAGRINHVYLGAGDDQSFVFGEGGEINTGTGRDYVVTSGNYNRVDTGDDQDYSVTIGNNNQVELGAGNDFANVFGNYNRINANTGNDVIKLMGYHAVLNGGEGDDRLIAAAISKYSQFNGGEGRDLMVLGGYQNTFKGGTGVDSFVVSGDVIDNLVEDIRSEDKIVFNGIDWPKLWFERSGYDLTLSTLRNLENDTDQAKFENIGSVTFSDYFNGNRAQIVIAMGEKEIDGERECTTLSDNAVDALVQAMSGFAPQVGDNGFIDNLDSKSRIAITTA</sequence>
<protein>
    <submittedName>
        <fullName evidence="1">Uncharacterized protein</fullName>
    </submittedName>
</protein>
<reference evidence="2" key="1">
    <citation type="submission" date="2016-06" db="EMBL/GenBank/DDBJ databases">
        <authorList>
            <person name="Rodrigo-Torres Lidia"/>
            <person name="Arahal R.David."/>
        </authorList>
    </citation>
    <scope>NUCLEOTIDE SEQUENCE [LARGE SCALE GENOMIC DNA]</scope>
    <source>
        <strain evidence="2">CECT 7223</strain>
    </source>
</reference>
<dbReference type="InterPro" id="IPR011049">
    <property type="entry name" value="Serralysin-like_metalloprot_C"/>
</dbReference>
<evidence type="ECO:0000313" key="2">
    <source>
        <dbReference type="Proteomes" id="UP000092876"/>
    </source>
</evidence>
<dbReference type="InterPro" id="IPR048568">
    <property type="entry name" value="RtxA_C"/>
</dbReference>
<dbReference type="Pfam" id="PF21735">
    <property type="entry name" value="RtxA_C"/>
    <property type="match status" value="6"/>
</dbReference>
<accession>A0A1C3IIY8</accession>